<gene>
    <name evidence="2" type="ORF">MENT_LOCUS54342</name>
</gene>
<name>A0A6V7XNG1_MELEN</name>
<keyword evidence="1" id="KW-0812">Transmembrane</keyword>
<keyword evidence="1" id="KW-0472">Membrane</keyword>
<protein>
    <submittedName>
        <fullName evidence="2">Uncharacterized protein</fullName>
    </submittedName>
</protein>
<sequence>MKFKFGWTNGVILDLLDKYGSKISVAEDERTSGYSLMITYTLGALSAFFSLVATLMFRTHLFERIYLNNVF</sequence>
<dbReference type="OrthoDB" id="5874379at2759"/>
<organism evidence="2 3">
    <name type="scientific">Meloidogyne enterolobii</name>
    <name type="common">Root-knot nematode worm</name>
    <name type="synonym">Meloidogyne mayaguensis</name>
    <dbReference type="NCBI Taxonomy" id="390850"/>
    <lineage>
        <taxon>Eukaryota</taxon>
        <taxon>Metazoa</taxon>
        <taxon>Ecdysozoa</taxon>
        <taxon>Nematoda</taxon>
        <taxon>Chromadorea</taxon>
        <taxon>Rhabditida</taxon>
        <taxon>Tylenchina</taxon>
        <taxon>Tylenchomorpha</taxon>
        <taxon>Tylenchoidea</taxon>
        <taxon>Meloidogynidae</taxon>
        <taxon>Meloidogyninae</taxon>
        <taxon>Meloidogyne</taxon>
    </lineage>
</organism>
<evidence type="ECO:0000313" key="3">
    <source>
        <dbReference type="Proteomes" id="UP000580250"/>
    </source>
</evidence>
<dbReference type="AlphaFoldDB" id="A0A6V7XNG1"/>
<evidence type="ECO:0000256" key="1">
    <source>
        <dbReference type="SAM" id="Phobius"/>
    </source>
</evidence>
<keyword evidence="1" id="KW-1133">Transmembrane helix</keyword>
<proteinExistence type="predicted"/>
<reference evidence="2 3" key="1">
    <citation type="submission" date="2020-08" db="EMBL/GenBank/DDBJ databases">
        <authorList>
            <person name="Koutsovoulos G."/>
            <person name="Danchin GJ E."/>
        </authorList>
    </citation>
    <scope>NUCLEOTIDE SEQUENCE [LARGE SCALE GENOMIC DNA]</scope>
</reference>
<dbReference type="Proteomes" id="UP000580250">
    <property type="component" value="Unassembled WGS sequence"/>
</dbReference>
<accession>A0A6V7XNG1</accession>
<comment type="caution">
    <text evidence="2">The sequence shown here is derived from an EMBL/GenBank/DDBJ whole genome shotgun (WGS) entry which is preliminary data.</text>
</comment>
<evidence type="ECO:0000313" key="2">
    <source>
        <dbReference type="EMBL" id="CAD2200850.1"/>
    </source>
</evidence>
<dbReference type="EMBL" id="CAJEWN010001911">
    <property type="protein sequence ID" value="CAD2200850.1"/>
    <property type="molecule type" value="Genomic_DNA"/>
</dbReference>
<feature type="transmembrane region" description="Helical" evidence="1">
    <location>
        <begin position="37"/>
        <end position="57"/>
    </location>
</feature>